<accession>A0A6C0JEY2</accession>
<sequence length="176" mass="20772">MKIAIIGKLCSGKSTCAKYLIDKYDYTCLSFGEPVKRYAKEIFGLETKNRVIIQDFAQKIKEIDNDVWIKYLIRKLDNLQTDKIVIDDLRFPNEYNALKNKGFIFIKLIISEEKQKERIINTYPDSFNTHIERTKNISESYTNVLKSDYVIDVTNIDKNMIFDFLENVINYKQDNK</sequence>
<dbReference type="SUPFAM" id="SSF52540">
    <property type="entry name" value="P-loop containing nucleoside triphosphate hydrolases"/>
    <property type="match status" value="1"/>
</dbReference>
<protein>
    <submittedName>
        <fullName evidence="1">Uncharacterized protein</fullName>
    </submittedName>
</protein>
<evidence type="ECO:0000313" key="1">
    <source>
        <dbReference type="EMBL" id="QHU03390.1"/>
    </source>
</evidence>
<dbReference type="EMBL" id="MN740376">
    <property type="protein sequence ID" value="QHU03390.1"/>
    <property type="molecule type" value="Genomic_DNA"/>
</dbReference>
<dbReference type="AlphaFoldDB" id="A0A6C0JEY2"/>
<reference evidence="1" key="1">
    <citation type="journal article" date="2020" name="Nature">
        <title>Giant virus diversity and host interactions through global metagenomics.</title>
        <authorList>
            <person name="Schulz F."/>
            <person name="Roux S."/>
            <person name="Paez-Espino D."/>
            <person name="Jungbluth S."/>
            <person name="Walsh D.A."/>
            <person name="Denef V.J."/>
            <person name="McMahon K.D."/>
            <person name="Konstantinidis K.T."/>
            <person name="Eloe-Fadrosh E.A."/>
            <person name="Kyrpides N.C."/>
            <person name="Woyke T."/>
        </authorList>
    </citation>
    <scope>NUCLEOTIDE SEQUENCE</scope>
    <source>
        <strain evidence="1">GVMAG-M-3300026093-6</strain>
    </source>
</reference>
<proteinExistence type="predicted"/>
<dbReference type="Gene3D" id="3.40.50.300">
    <property type="entry name" value="P-loop containing nucleotide triphosphate hydrolases"/>
    <property type="match status" value="1"/>
</dbReference>
<name>A0A6C0JEY2_9ZZZZ</name>
<dbReference type="InterPro" id="IPR027417">
    <property type="entry name" value="P-loop_NTPase"/>
</dbReference>
<organism evidence="1">
    <name type="scientific">viral metagenome</name>
    <dbReference type="NCBI Taxonomy" id="1070528"/>
    <lineage>
        <taxon>unclassified sequences</taxon>
        <taxon>metagenomes</taxon>
        <taxon>organismal metagenomes</taxon>
    </lineage>
</organism>